<dbReference type="Proteomes" id="UP000199452">
    <property type="component" value="Unassembled WGS sequence"/>
</dbReference>
<sequence>MQFIYKLILNRNSILVFAVILGLVAGDFASIFQPFSFFVLAVTMSFSMTGIRMQSLLNPKAMLGPMLLGAFLNYAVFGLVVISLAYFVMPTENLFYGFVVIAAAPPGVAIIPFSYILKGDVEYSIAGVLGAFLASVVVAPLFISLFANHTDVSSYSLFILMVKLVLIPLVISRFMLYKPLFRYIEPVRGKVVDWGFAVLIFIAVGMNRQVFFSAPTILLLVGGVLLTVTFGLGTIYSLIAKRMGIQRPRATTQTMLATIKSTGFSVFTALTLFGKEAAIPSAVMAVVVLLYLIFLSIKSSKLKMTVS</sequence>
<feature type="transmembrane region" description="Helical" evidence="5">
    <location>
        <begin position="251"/>
        <end position="273"/>
    </location>
</feature>
<feature type="transmembrane region" description="Helical" evidence="5">
    <location>
        <begin position="191"/>
        <end position="211"/>
    </location>
</feature>
<organism evidence="6 7">
    <name type="scientific">Williamwhitmania taraxaci</name>
    <dbReference type="NCBI Taxonomy" id="1640674"/>
    <lineage>
        <taxon>Bacteria</taxon>
        <taxon>Pseudomonadati</taxon>
        <taxon>Bacteroidota</taxon>
        <taxon>Bacteroidia</taxon>
        <taxon>Bacteroidales</taxon>
        <taxon>Williamwhitmaniaceae</taxon>
        <taxon>Williamwhitmania</taxon>
    </lineage>
</organism>
<dbReference type="InterPro" id="IPR002657">
    <property type="entry name" value="BilAc:Na_symport/Acr3"/>
</dbReference>
<accession>A0A1G6IIR0</accession>
<feature type="transmembrane region" description="Helical" evidence="5">
    <location>
        <begin position="7"/>
        <end position="25"/>
    </location>
</feature>
<dbReference type="RefSeq" id="WP_092436948.1">
    <property type="nucleotide sequence ID" value="NZ_FMYP01000016.1"/>
</dbReference>
<dbReference type="AlphaFoldDB" id="A0A1G6IIR0"/>
<keyword evidence="2 5" id="KW-0812">Transmembrane</keyword>
<evidence type="ECO:0000256" key="1">
    <source>
        <dbReference type="ARBA" id="ARBA00004141"/>
    </source>
</evidence>
<evidence type="ECO:0000313" key="7">
    <source>
        <dbReference type="Proteomes" id="UP000199452"/>
    </source>
</evidence>
<feature type="transmembrane region" description="Helical" evidence="5">
    <location>
        <begin position="31"/>
        <end position="51"/>
    </location>
</feature>
<name>A0A1G6IIR0_9BACT</name>
<dbReference type="InterPro" id="IPR038770">
    <property type="entry name" value="Na+/solute_symporter_sf"/>
</dbReference>
<dbReference type="GO" id="GO:0016020">
    <property type="term" value="C:membrane"/>
    <property type="evidence" value="ECO:0007669"/>
    <property type="project" value="UniProtKB-SubCell"/>
</dbReference>
<feature type="transmembrane region" description="Helical" evidence="5">
    <location>
        <begin position="123"/>
        <end position="146"/>
    </location>
</feature>
<protein>
    <submittedName>
        <fullName evidence="6">Bile acid:Na+ symporter, BASS family</fullName>
    </submittedName>
</protein>
<comment type="subcellular location">
    <subcellularLocation>
        <location evidence="1">Membrane</location>
        <topology evidence="1">Multi-pass membrane protein</topology>
    </subcellularLocation>
</comment>
<dbReference type="OrthoDB" id="1119991at2"/>
<keyword evidence="3 5" id="KW-1133">Transmembrane helix</keyword>
<dbReference type="EMBL" id="FMYP01000016">
    <property type="protein sequence ID" value="SDC06341.1"/>
    <property type="molecule type" value="Genomic_DNA"/>
</dbReference>
<feature type="transmembrane region" description="Helical" evidence="5">
    <location>
        <begin position="152"/>
        <end position="171"/>
    </location>
</feature>
<dbReference type="Pfam" id="PF01758">
    <property type="entry name" value="SBF"/>
    <property type="match status" value="1"/>
</dbReference>
<dbReference type="STRING" id="1640674.SAMN05216323_101618"/>
<reference evidence="6 7" key="1">
    <citation type="submission" date="2016-09" db="EMBL/GenBank/DDBJ databases">
        <authorList>
            <person name="Capua I."/>
            <person name="De Benedictis P."/>
            <person name="Joannis T."/>
            <person name="Lombin L.H."/>
            <person name="Cattoli G."/>
        </authorList>
    </citation>
    <scope>NUCLEOTIDE SEQUENCE [LARGE SCALE GENOMIC DNA]</scope>
    <source>
        <strain evidence="6 7">A7P-90m</strain>
    </source>
</reference>
<evidence type="ECO:0000256" key="5">
    <source>
        <dbReference type="SAM" id="Phobius"/>
    </source>
</evidence>
<feature type="transmembrane region" description="Helical" evidence="5">
    <location>
        <begin position="63"/>
        <end position="88"/>
    </location>
</feature>
<keyword evidence="7" id="KW-1185">Reference proteome</keyword>
<evidence type="ECO:0000256" key="4">
    <source>
        <dbReference type="ARBA" id="ARBA00023136"/>
    </source>
</evidence>
<evidence type="ECO:0000313" key="6">
    <source>
        <dbReference type="EMBL" id="SDC06341.1"/>
    </source>
</evidence>
<evidence type="ECO:0000256" key="2">
    <source>
        <dbReference type="ARBA" id="ARBA00022692"/>
    </source>
</evidence>
<keyword evidence="4 5" id="KW-0472">Membrane</keyword>
<evidence type="ECO:0000256" key="3">
    <source>
        <dbReference type="ARBA" id="ARBA00022989"/>
    </source>
</evidence>
<gene>
    <name evidence="6" type="ORF">SAMN05216323_101618</name>
</gene>
<dbReference type="Gene3D" id="1.20.1530.20">
    <property type="match status" value="1"/>
</dbReference>
<feature type="transmembrane region" description="Helical" evidence="5">
    <location>
        <begin position="279"/>
        <end position="297"/>
    </location>
</feature>
<proteinExistence type="predicted"/>
<feature type="transmembrane region" description="Helical" evidence="5">
    <location>
        <begin position="94"/>
        <end position="116"/>
    </location>
</feature>
<feature type="transmembrane region" description="Helical" evidence="5">
    <location>
        <begin position="217"/>
        <end position="239"/>
    </location>
</feature>